<dbReference type="GO" id="GO:0006412">
    <property type="term" value="P:translation"/>
    <property type="evidence" value="ECO:0007669"/>
    <property type="project" value="InterPro"/>
</dbReference>
<dbReference type="GO" id="GO:0019843">
    <property type="term" value="F:rRNA binding"/>
    <property type="evidence" value="ECO:0007669"/>
    <property type="project" value="UniProtKB-KW"/>
</dbReference>
<accession>A0A3B1DK89</accession>
<protein>
    <submittedName>
        <fullName evidence="6">LSU ribosomal protein L22p (L17e)</fullName>
    </submittedName>
</protein>
<dbReference type="NCBIfam" id="TIGR01044">
    <property type="entry name" value="rplV_bact"/>
    <property type="match status" value="1"/>
</dbReference>
<organism evidence="6">
    <name type="scientific">hydrothermal vent metagenome</name>
    <dbReference type="NCBI Taxonomy" id="652676"/>
    <lineage>
        <taxon>unclassified sequences</taxon>
        <taxon>metagenomes</taxon>
        <taxon>ecological metagenomes</taxon>
    </lineage>
</organism>
<dbReference type="InterPro" id="IPR001063">
    <property type="entry name" value="Ribosomal_uL22"/>
</dbReference>
<dbReference type="CDD" id="cd00336">
    <property type="entry name" value="Ribosomal_L22"/>
    <property type="match status" value="1"/>
</dbReference>
<evidence type="ECO:0000256" key="2">
    <source>
        <dbReference type="ARBA" id="ARBA00022730"/>
    </source>
</evidence>
<gene>
    <name evidence="6" type="ORF">MNBD_UNCLBAC01-793</name>
</gene>
<dbReference type="EMBL" id="UOGJ01000120">
    <property type="protein sequence ID" value="VAX37193.1"/>
    <property type="molecule type" value="Genomic_DNA"/>
</dbReference>
<dbReference type="PANTHER" id="PTHR13501:SF8">
    <property type="entry name" value="LARGE RIBOSOMAL SUBUNIT PROTEIN UL22M"/>
    <property type="match status" value="1"/>
</dbReference>
<proteinExistence type="inferred from homology"/>
<keyword evidence="4 6" id="KW-0689">Ribosomal protein</keyword>
<keyword evidence="5" id="KW-0687">Ribonucleoprotein</keyword>
<dbReference type="GO" id="GO:0003735">
    <property type="term" value="F:structural constituent of ribosome"/>
    <property type="evidence" value="ECO:0007669"/>
    <property type="project" value="InterPro"/>
</dbReference>
<dbReference type="Pfam" id="PF00237">
    <property type="entry name" value="Ribosomal_L22"/>
    <property type="match status" value="1"/>
</dbReference>
<dbReference type="InterPro" id="IPR047867">
    <property type="entry name" value="Ribosomal_uL22_bac/org-type"/>
</dbReference>
<dbReference type="GO" id="GO:0022625">
    <property type="term" value="C:cytosolic large ribosomal subunit"/>
    <property type="evidence" value="ECO:0007669"/>
    <property type="project" value="TreeGrafter"/>
</dbReference>
<evidence type="ECO:0000256" key="4">
    <source>
        <dbReference type="ARBA" id="ARBA00022980"/>
    </source>
</evidence>
<dbReference type="PANTHER" id="PTHR13501">
    <property type="entry name" value="CHLOROPLAST 50S RIBOSOMAL PROTEIN L22-RELATED"/>
    <property type="match status" value="1"/>
</dbReference>
<dbReference type="HAMAP" id="MF_01331_B">
    <property type="entry name" value="Ribosomal_uL22_B"/>
    <property type="match status" value="1"/>
</dbReference>
<dbReference type="Gene3D" id="3.90.470.10">
    <property type="entry name" value="Ribosomal protein L22/L17"/>
    <property type="match status" value="1"/>
</dbReference>
<name>A0A3B1DK89_9ZZZZ</name>
<comment type="similarity">
    <text evidence="1">Belongs to the universal ribosomal protein uL22 family.</text>
</comment>
<evidence type="ECO:0000256" key="3">
    <source>
        <dbReference type="ARBA" id="ARBA00022884"/>
    </source>
</evidence>
<dbReference type="SUPFAM" id="SSF54843">
    <property type="entry name" value="Ribosomal protein L22"/>
    <property type="match status" value="1"/>
</dbReference>
<dbReference type="InterPro" id="IPR005727">
    <property type="entry name" value="Ribosomal_uL22_bac/chlpt-type"/>
</dbReference>
<evidence type="ECO:0000313" key="6">
    <source>
        <dbReference type="EMBL" id="VAX37193.1"/>
    </source>
</evidence>
<keyword evidence="2" id="KW-0699">rRNA-binding</keyword>
<sequence>MIAQAKGKYMRVSPTKVRQVIDLIRGKHVGESAAILMHLNKGCTKMISKILSSAVANAKQQGLFEENLFISRIYSDQGPSWKRFRAAAFGRATRILKKTSHLTIELDLIT</sequence>
<evidence type="ECO:0000256" key="5">
    <source>
        <dbReference type="ARBA" id="ARBA00023274"/>
    </source>
</evidence>
<keyword evidence="3" id="KW-0694">RNA-binding</keyword>
<dbReference type="AlphaFoldDB" id="A0A3B1DK89"/>
<reference evidence="6" key="1">
    <citation type="submission" date="2018-06" db="EMBL/GenBank/DDBJ databases">
        <authorList>
            <person name="Zhirakovskaya E."/>
        </authorList>
    </citation>
    <scope>NUCLEOTIDE SEQUENCE</scope>
</reference>
<evidence type="ECO:0000256" key="1">
    <source>
        <dbReference type="ARBA" id="ARBA00009451"/>
    </source>
</evidence>
<dbReference type="InterPro" id="IPR036394">
    <property type="entry name" value="Ribosomal_uL22_sf"/>
</dbReference>